<comment type="caution">
    <text evidence="1">The sequence shown here is derived from an EMBL/GenBank/DDBJ whole genome shotgun (WGS) entry which is preliminary data.</text>
</comment>
<dbReference type="InterPro" id="IPR021317">
    <property type="entry name" value="DUF2917"/>
</dbReference>
<keyword evidence="2" id="KW-1185">Reference proteome</keyword>
<name>A0A372EJX7_9BURK</name>
<proteinExistence type="predicted"/>
<dbReference type="Proteomes" id="UP000261931">
    <property type="component" value="Unassembled WGS sequence"/>
</dbReference>
<reference evidence="1 2" key="1">
    <citation type="submission" date="2018-08" db="EMBL/GenBank/DDBJ databases">
        <title>Hydrogenophaga sp. LA-38 isolated from sludge.</title>
        <authorList>
            <person name="Im W.-T."/>
        </authorList>
    </citation>
    <scope>NUCLEOTIDE SEQUENCE [LARGE SCALE GENOMIC DNA]</scope>
    <source>
        <strain evidence="1 2">LA-38</strain>
    </source>
</reference>
<dbReference type="AlphaFoldDB" id="A0A372EJX7"/>
<evidence type="ECO:0000313" key="1">
    <source>
        <dbReference type="EMBL" id="RFP79224.1"/>
    </source>
</evidence>
<dbReference type="RefSeq" id="WP_116958693.1">
    <property type="nucleotide sequence ID" value="NZ_QVLS01000005.1"/>
</dbReference>
<dbReference type="EMBL" id="QVLS01000005">
    <property type="protein sequence ID" value="RFP79224.1"/>
    <property type="molecule type" value="Genomic_DNA"/>
</dbReference>
<gene>
    <name evidence="1" type="ORF">DY262_09590</name>
</gene>
<organism evidence="1 2">
    <name type="scientific">Hydrogenophaga borbori</name>
    <dbReference type="NCBI Taxonomy" id="2294117"/>
    <lineage>
        <taxon>Bacteria</taxon>
        <taxon>Pseudomonadati</taxon>
        <taxon>Pseudomonadota</taxon>
        <taxon>Betaproteobacteria</taxon>
        <taxon>Burkholderiales</taxon>
        <taxon>Comamonadaceae</taxon>
        <taxon>Hydrogenophaga</taxon>
    </lineage>
</organism>
<dbReference type="Pfam" id="PF11142">
    <property type="entry name" value="DUF2917"/>
    <property type="match status" value="1"/>
</dbReference>
<accession>A0A372EJX7</accession>
<evidence type="ECO:0000313" key="2">
    <source>
        <dbReference type="Proteomes" id="UP000261931"/>
    </source>
</evidence>
<sequence length="153" mass="16607">METRSESASTSQRPGFAVGAHRAISLRPAEDSRLLITAGRAWVTLNLPHQADGLGDHRVCAGESLLVPAGAHLVMEPWSRGDALRFDWSVLPQAEARPQRFSRDVVKPSRELALALGQAALAFGRLLRGVLGYTEFLVAGRGRVLSRFESNPP</sequence>
<protein>
    <submittedName>
        <fullName evidence="1">DUF2917 domain-containing protein</fullName>
    </submittedName>
</protein>